<evidence type="ECO:0000256" key="1">
    <source>
        <dbReference type="ARBA" id="ARBA00010702"/>
    </source>
</evidence>
<gene>
    <name evidence="3" type="ORF">ACFSDX_09680</name>
</gene>
<dbReference type="InterPro" id="IPR050792">
    <property type="entry name" value="ADP-ribosylglycohydrolase"/>
</dbReference>
<keyword evidence="2" id="KW-0378">Hydrolase</keyword>
<reference evidence="4" key="1">
    <citation type="journal article" date="2019" name="Int. J. Syst. Evol. Microbiol.">
        <title>The Global Catalogue of Microorganisms (GCM) 10K type strain sequencing project: providing services to taxonomists for standard genome sequencing and annotation.</title>
        <authorList>
            <consortium name="The Broad Institute Genomics Platform"/>
            <consortium name="The Broad Institute Genome Sequencing Center for Infectious Disease"/>
            <person name="Wu L."/>
            <person name="Ma J."/>
        </authorList>
    </citation>
    <scope>NUCLEOTIDE SEQUENCE [LARGE SCALE GENOMIC DNA]</scope>
    <source>
        <strain evidence="4">CGMCC 1.15795</strain>
    </source>
</reference>
<evidence type="ECO:0000313" key="4">
    <source>
        <dbReference type="Proteomes" id="UP001597197"/>
    </source>
</evidence>
<protein>
    <submittedName>
        <fullName evidence="3">ADP-ribosylglycohydrolase family protein</fullName>
    </submittedName>
</protein>
<dbReference type="Proteomes" id="UP001597197">
    <property type="component" value="Unassembled WGS sequence"/>
</dbReference>
<evidence type="ECO:0000256" key="2">
    <source>
        <dbReference type="ARBA" id="ARBA00022801"/>
    </source>
</evidence>
<dbReference type="InterPro" id="IPR005502">
    <property type="entry name" value="Ribosyl_crysJ1"/>
</dbReference>
<dbReference type="RefSeq" id="WP_382313153.1">
    <property type="nucleotide sequence ID" value="NZ_JBHUFD010000003.1"/>
</dbReference>
<accession>A0ABW4QT03</accession>
<comment type="similarity">
    <text evidence="1">Belongs to the ADP-ribosylglycohydrolase family.</text>
</comment>
<proteinExistence type="inferred from homology"/>
<dbReference type="PANTHER" id="PTHR16222">
    <property type="entry name" value="ADP-RIBOSYLGLYCOHYDROLASE"/>
    <property type="match status" value="1"/>
</dbReference>
<sequence>MSASLLPAARAALLGLAVGDALGVPVEFIGREARRHDPVVGMRGYGTHHQPPGTWSDDSSLTFCLAETLVTVGYDVADVAQRFVRWQDEAYWTAHGKVFDIGIATADALQRLRRGVAPSQAGGRGEYDNGNGSLMRILPLAFASKDWPIAARFKAAREISGITHAHIRAIMACFIYLEVARHLVIGLDKQAAYNAMQLEVNEFFETEGIGSELELRQFHRILENSYGDYVIQPLATYHAAEIKSSGYVVHTLEAALWCLLTHDTYPATVLAAVNLGDDTDTTGAVAGGLAGLAYGEAAIPAEWLSALARRADIEDLAARLVTSI</sequence>
<keyword evidence="4" id="KW-1185">Reference proteome</keyword>
<dbReference type="SUPFAM" id="SSF101478">
    <property type="entry name" value="ADP-ribosylglycohydrolase"/>
    <property type="match status" value="1"/>
</dbReference>
<dbReference type="Pfam" id="PF03747">
    <property type="entry name" value="ADP_ribosyl_GH"/>
    <property type="match status" value="1"/>
</dbReference>
<evidence type="ECO:0000313" key="3">
    <source>
        <dbReference type="EMBL" id="MFD1872701.1"/>
    </source>
</evidence>
<dbReference type="Gene3D" id="1.10.4080.10">
    <property type="entry name" value="ADP-ribosylation/Crystallin J1"/>
    <property type="match status" value="1"/>
</dbReference>
<dbReference type="EMBL" id="JBHUFD010000003">
    <property type="protein sequence ID" value="MFD1872701.1"/>
    <property type="molecule type" value="Genomic_DNA"/>
</dbReference>
<organism evidence="3 4">
    <name type="scientific">Hymenobacter bucti</name>
    <dbReference type="NCBI Taxonomy" id="1844114"/>
    <lineage>
        <taxon>Bacteria</taxon>
        <taxon>Pseudomonadati</taxon>
        <taxon>Bacteroidota</taxon>
        <taxon>Cytophagia</taxon>
        <taxon>Cytophagales</taxon>
        <taxon>Hymenobacteraceae</taxon>
        <taxon>Hymenobacter</taxon>
    </lineage>
</organism>
<name>A0ABW4QT03_9BACT</name>
<dbReference type="PANTHER" id="PTHR16222:SF24">
    <property type="entry name" value="ADP-RIBOSYLHYDROLASE ARH3"/>
    <property type="match status" value="1"/>
</dbReference>
<dbReference type="InterPro" id="IPR036705">
    <property type="entry name" value="Ribosyl_crysJ1_sf"/>
</dbReference>
<comment type="caution">
    <text evidence="3">The sequence shown here is derived from an EMBL/GenBank/DDBJ whole genome shotgun (WGS) entry which is preliminary data.</text>
</comment>